<proteinExistence type="predicted"/>
<name>A0ABM8IX91_9CREN</name>
<keyword evidence="2" id="KW-1185">Reference proteome</keyword>
<dbReference type="EMBL" id="AP028907">
    <property type="protein sequence ID" value="BES82160.1"/>
    <property type="molecule type" value="Genomic_DNA"/>
</dbReference>
<accession>A0ABM8IX91</accession>
<evidence type="ECO:0000313" key="1">
    <source>
        <dbReference type="EMBL" id="BES82160.1"/>
    </source>
</evidence>
<organism evidence="1 2">
    <name type="scientific">Pyrodictium abyssi</name>
    <dbReference type="NCBI Taxonomy" id="54256"/>
    <lineage>
        <taxon>Archaea</taxon>
        <taxon>Thermoproteota</taxon>
        <taxon>Thermoprotei</taxon>
        <taxon>Desulfurococcales</taxon>
        <taxon>Pyrodictiaceae</taxon>
        <taxon>Pyrodictium</taxon>
    </lineage>
</organism>
<dbReference type="RefSeq" id="WP_338249213.1">
    <property type="nucleotide sequence ID" value="NZ_AP028907.1"/>
</dbReference>
<protein>
    <recommendedName>
        <fullName evidence="3">Transposase</fullName>
    </recommendedName>
</protein>
<dbReference type="GeneID" id="89289735"/>
<gene>
    <name evidence="1" type="ORF">PABY_17270</name>
</gene>
<sequence>MQNLCKQQALDELFQGSLAKYFLRVVEAIWERGQAEAEAIAAMLEKTVWRPVLGFSNSALATREWPSRLLG</sequence>
<evidence type="ECO:0008006" key="3">
    <source>
        <dbReference type="Google" id="ProtNLM"/>
    </source>
</evidence>
<reference evidence="1 2" key="1">
    <citation type="submission" date="2023-09" db="EMBL/GenBank/DDBJ databases">
        <title>Pyrofollis japonicus gen. nov. sp. nov., a novel member of the family Pyrodictiaceae isolated from the Iheya North hydrothermal field.</title>
        <authorList>
            <person name="Miyazaki U."/>
            <person name="Sanari M."/>
            <person name="Tame A."/>
            <person name="Kitajima M."/>
            <person name="Okamoto A."/>
            <person name="Sawayama S."/>
            <person name="Miyazaki J."/>
            <person name="Takai K."/>
            <person name="Nakagawa S."/>
        </authorList>
    </citation>
    <scope>NUCLEOTIDE SEQUENCE [LARGE SCALE GENOMIC DNA]</scope>
    <source>
        <strain evidence="1 2">AV2</strain>
    </source>
</reference>
<evidence type="ECO:0000313" key="2">
    <source>
        <dbReference type="Proteomes" id="UP001341135"/>
    </source>
</evidence>
<dbReference type="Proteomes" id="UP001341135">
    <property type="component" value="Chromosome"/>
</dbReference>